<dbReference type="PRINTS" id="PR00370">
    <property type="entry name" value="FMOXYGENASE"/>
</dbReference>
<name>A0ABR0W744_REHGL</name>
<dbReference type="EC" id="1.-.-.-" evidence="6"/>
<protein>
    <recommendedName>
        <fullName evidence="6">Flavin-containing monooxygenase</fullName>
        <ecNumber evidence="6">1.-.-.-</ecNumber>
    </recommendedName>
</protein>
<dbReference type="InterPro" id="IPR050346">
    <property type="entry name" value="FMO-like"/>
</dbReference>
<reference evidence="7 8" key="1">
    <citation type="journal article" date="2021" name="Comput. Struct. Biotechnol. J.">
        <title>De novo genome assembly of the potent medicinal plant Rehmannia glutinosa using nanopore technology.</title>
        <authorList>
            <person name="Ma L."/>
            <person name="Dong C."/>
            <person name="Song C."/>
            <person name="Wang X."/>
            <person name="Zheng X."/>
            <person name="Niu Y."/>
            <person name="Chen S."/>
            <person name="Feng W."/>
        </authorList>
    </citation>
    <scope>NUCLEOTIDE SEQUENCE [LARGE SCALE GENOMIC DNA]</scope>
    <source>
        <strain evidence="7">DH-2019</strain>
    </source>
</reference>
<evidence type="ECO:0000256" key="4">
    <source>
        <dbReference type="ARBA" id="ARBA00022857"/>
    </source>
</evidence>
<comment type="cofactor">
    <cofactor evidence="6">
        <name>FAD</name>
        <dbReference type="ChEBI" id="CHEBI:57692"/>
    </cofactor>
</comment>
<evidence type="ECO:0000256" key="1">
    <source>
        <dbReference type="ARBA" id="ARBA00009183"/>
    </source>
</evidence>
<dbReference type="InterPro" id="IPR000960">
    <property type="entry name" value="Flavin_mOase"/>
</dbReference>
<evidence type="ECO:0000256" key="2">
    <source>
        <dbReference type="ARBA" id="ARBA00022630"/>
    </source>
</evidence>
<dbReference type="Gene3D" id="3.50.50.60">
    <property type="entry name" value="FAD/NAD(P)-binding domain"/>
    <property type="match status" value="2"/>
</dbReference>
<dbReference type="EMBL" id="JABTTQ020000013">
    <property type="protein sequence ID" value="KAK6142955.1"/>
    <property type="molecule type" value="Genomic_DNA"/>
</dbReference>
<dbReference type="InterPro" id="IPR020946">
    <property type="entry name" value="Flavin_mOase-like"/>
</dbReference>
<sequence length="469" mass="52640">MTNDTLSSPSNSNKLPMEQPPLKVAVIGAGVSGLATAAALKREGHRVTVYEKSDQLGGTWVYDPRADSDPLGLDPNREIVHGSLYYSLRTNIPRQLMGFWDYPFSTRKNSDPRTFPGHEEVLVFLNEFAWEFGLNELIRFGSEVVRVERVDSENDGWVVESRTNGVSSTEVFDAIVVCSGHHTQTRVADFPGFGKWTGKQMHSHNYRVPEPFQDKIVVVIGDGPSAKDISLEISEVAKEVHLSSRSSNVKISKLDCADNMWQHSKISHVDGNGEVTFQDGASVNADIILHCTGYRYDFPFLETDGIVTVDDNRVGPLYKHVFPPQLAPSLSFVGLAYNSGIVFLMIDLQAKWIAHVLSGKATLPSEEEMLAEVQEYYRYMDEKGIPKHHTHSVFHKNITTSKLEYLDWLASQVGLAGVDEQTRLVQENYLKFIAEKGVWRCKDWELGNGIQDDNLSTNIERMKLNHRLG</sequence>
<dbReference type="Pfam" id="PF00743">
    <property type="entry name" value="FMO-like"/>
    <property type="match status" value="2"/>
</dbReference>
<keyword evidence="2 6" id="KW-0285">Flavoprotein</keyword>
<gene>
    <name evidence="7" type="ORF">DH2020_023303</name>
</gene>
<evidence type="ECO:0000313" key="7">
    <source>
        <dbReference type="EMBL" id="KAK6142955.1"/>
    </source>
</evidence>
<dbReference type="Proteomes" id="UP001318860">
    <property type="component" value="Unassembled WGS sequence"/>
</dbReference>
<dbReference type="SUPFAM" id="SSF51905">
    <property type="entry name" value="FAD/NAD(P)-binding domain"/>
    <property type="match status" value="2"/>
</dbReference>
<dbReference type="InterPro" id="IPR036188">
    <property type="entry name" value="FAD/NAD-bd_sf"/>
</dbReference>
<proteinExistence type="inferred from homology"/>
<keyword evidence="3 6" id="KW-0274">FAD</keyword>
<keyword evidence="6" id="KW-0503">Monooxygenase</keyword>
<comment type="caution">
    <text evidence="7">The sequence shown here is derived from an EMBL/GenBank/DDBJ whole genome shotgun (WGS) entry which is preliminary data.</text>
</comment>
<evidence type="ECO:0000313" key="8">
    <source>
        <dbReference type="Proteomes" id="UP001318860"/>
    </source>
</evidence>
<evidence type="ECO:0000256" key="5">
    <source>
        <dbReference type="ARBA" id="ARBA00023002"/>
    </source>
</evidence>
<accession>A0ABR0W744</accession>
<keyword evidence="5 6" id="KW-0560">Oxidoreductase</keyword>
<dbReference type="PIRSF" id="PIRSF000332">
    <property type="entry name" value="FMO"/>
    <property type="match status" value="1"/>
</dbReference>
<evidence type="ECO:0000256" key="3">
    <source>
        <dbReference type="ARBA" id="ARBA00022827"/>
    </source>
</evidence>
<keyword evidence="8" id="KW-1185">Reference proteome</keyword>
<comment type="similarity">
    <text evidence="1 6">Belongs to the FMO family.</text>
</comment>
<organism evidence="7 8">
    <name type="scientific">Rehmannia glutinosa</name>
    <name type="common">Chinese foxglove</name>
    <dbReference type="NCBI Taxonomy" id="99300"/>
    <lineage>
        <taxon>Eukaryota</taxon>
        <taxon>Viridiplantae</taxon>
        <taxon>Streptophyta</taxon>
        <taxon>Embryophyta</taxon>
        <taxon>Tracheophyta</taxon>
        <taxon>Spermatophyta</taxon>
        <taxon>Magnoliopsida</taxon>
        <taxon>eudicotyledons</taxon>
        <taxon>Gunneridae</taxon>
        <taxon>Pentapetalae</taxon>
        <taxon>asterids</taxon>
        <taxon>lamiids</taxon>
        <taxon>Lamiales</taxon>
        <taxon>Orobanchaceae</taxon>
        <taxon>Rehmannieae</taxon>
        <taxon>Rehmannia</taxon>
    </lineage>
</organism>
<evidence type="ECO:0000256" key="6">
    <source>
        <dbReference type="RuleBase" id="RU361177"/>
    </source>
</evidence>
<keyword evidence="4" id="KW-0521">NADP</keyword>
<dbReference type="PANTHER" id="PTHR23023">
    <property type="entry name" value="DIMETHYLANILINE MONOOXYGENASE"/>
    <property type="match status" value="1"/>
</dbReference>